<dbReference type="InterPro" id="IPR057468">
    <property type="entry name" value="HOIL-1/Sharpin_LTM"/>
</dbReference>
<evidence type="ECO:0000313" key="7">
    <source>
        <dbReference type="Ensembl" id="ENSOTSP00005042989.2"/>
    </source>
</evidence>
<dbReference type="Proteomes" id="UP000694402">
    <property type="component" value="Unassembled WGS sequence"/>
</dbReference>
<dbReference type="PANTHER" id="PTHR22770">
    <property type="entry name" value="UBIQUITIN CONJUGATING ENZYME 7 INTERACTING PROTEIN-RELATED"/>
    <property type="match status" value="1"/>
</dbReference>
<dbReference type="GO" id="GO:0097039">
    <property type="term" value="P:protein linear polyubiquitination"/>
    <property type="evidence" value="ECO:0007669"/>
    <property type="project" value="TreeGrafter"/>
</dbReference>
<evidence type="ECO:0000313" key="8">
    <source>
        <dbReference type="Proteomes" id="UP000694402"/>
    </source>
</evidence>
<evidence type="ECO:0000256" key="3">
    <source>
        <dbReference type="ARBA" id="ARBA00022771"/>
    </source>
</evidence>
<keyword evidence="3" id="KW-0863">Zinc-finger</keyword>
<dbReference type="Pfam" id="PF25393">
    <property type="entry name" value="LTM"/>
    <property type="match status" value="1"/>
</dbReference>
<dbReference type="GO" id="GO:0043130">
    <property type="term" value="F:ubiquitin binding"/>
    <property type="evidence" value="ECO:0007669"/>
    <property type="project" value="TreeGrafter"/>
</dbReference>
<reference evidence="7" key="1">
    <citation type="submission" date="2025-08" db="UniProtKB">
        <authorList>
            <consortium name="Ensembl"/>
        </authorList>
    </citation>
    <scope>IDENTIFICATION</scope>
</reference>
<proteinExistence type="predicted"/>
<sequence>ASDLDNSYFSTAVEELAQLLSEAISCGDKEEAKRCLEQLAELCVPMSVRISHKAYSQDYIRLKLGVGDAHSDNYVPVALLVTLDMTISDLKEKVKQIIDVGWSCPVYTYANKPAGYKVPKVYQPDKQEVQRLQLEKMAPLQYQQALEEEREKNVLSGGNGRRVLVSNTEELDCPICYCSLLPVEGCLKGTIANNMYAEVTCPYEDENYSCDSKLHDREIKSLLSREENRKVLGLRLSITETWSENSYQCKTPDCAGWGIFEDEVNEFMCELCREQLSPLQGMNCKEFQDELRIRAEKDMAAKQTTQMLELLLSSSIVLTTEICWVTRPARWGPNLRSGLCAGQSSSFTSNSTNHFCMDHALCTGALSC</sequence>
<dbReference type="GO" id="GO:0071797">
    <property type="term" value="C:LUBAC complex"/>
    <property type="evidence" value="ECO:0007669"/>
    <property type="project" value="TreeGrafter"/>
</dbReference>
<dbReference type="AlphaFoldDB" id="A0A8C8G232"/>
<evidence type="ECO:0000256" key="5">
    <source>
        <dbReference type="ARBA" id="ARBA00022833"/>
    </source>
</evidence>
<feature type="domain" description="HOIL-1/Sharpin LUBAC thetering" evidence="6">
    <location>
        <begin position="15"/>
        <end position="56"/>
    </location>
</feature>
<evidence type="ECO:0000256" key="4">
    <source>
        <dbReference type="ARBA" id="ARBA00022786"/>
    </source>
</evidence>
<keyword evidence="2" id="KW-0479">Metal-binding</keyword>
<dbReference type="InterPro" id="IPR051628">
    <property type="entry name" value="LUBAC_E3_Ligases"/>
</dbReference>
<evidence type="ECO:0000256" key="1">
    <source>
        <dbReference type="ARBA" id="ARBA00004906"/>
    </source>
</evidence>
<evidence type="ECO:0000259" key="6">
    <source>
        <dbReference type="Pfam" id="PF25393"/>
    </source>
</evidence>
<protein>
    <recommendedName>
        <fullName evidence="6">HOIL-1/Sharpin LUBAC thetering domain-containing protein</fullName>
    </recommendedName>
</protein>
<evidence type="ECO:0000256" key="2">
    <source>
        <dbReference type="ARBA" id="ARBA00022723"/>
    </source>
</evidence>
<accession>A0A8C8G232</accession>
<dbReference type="GO" id="GO:0043123">
    <property type="term" value="P:positive regulation of canonical NF-kappaB signal transduction"/>
    <property type="evidence" value="ECO:0007669"/>
    <property type="project" value="TreeGrafter"/>
</dbReference>
<reference evidence="7" key="2">
    <citation type="submission" date="2025-09" db="UniProtKB">
        <authorList>
            <consortium name="Ensembl"/>
        </authorList>
    </citation>
    <scope>IDENTIFICATION</scope>
</reference>
<gene>
    <name evidence="7" type="primary">RBCK1</name>
</gene>
<dbReference type="GO" id="GO:0004842">
    <property type="term" value="F:ubiquitin-protein transferase activity"/>
    <property type="evidence" value="ECO:0007669"/>
    <property type="project" value="TreeGrafter"/>
</dbReference>
<keyword evidence="8" id="KW-1185">Reference proteome</keyword>
<dbReference type="PANTHER" id="PTHR22770:SF35">
    <property type="entry name" value="RANBP-TYPE AND C3HC4-TYPE ZINC FINGER-CONTAINING PROTEIN 1"/>
    <property type="match status" value="1"/>
</dbReference>
<keyword evidence="5" id="KW-0862">Zinc</keyword>
<comment type="pathway">
    <text evidence="1">Protein modification; protein ubiquitination.</text>
</comment>
<name>A0A8C8G232_ONCTS</name>
<dbReference type="Ensembl" id="ENSOTST00005046772.2">
    <property type="protein sequence ID" value="ENSOTSP00005042989.2"/>
    <property type="gene ID" value="ENSOTSG00005020688.2"/>
</dbReference>
<dbReference type="GeneTree" id="ENSGT00940000166000"/>
<organism evidence="7 8">
    <name type="scientific">Oncorhynchus tshawytscha</name>
    <name type="common">Chinook salmon</name>
    <name type="synonym">Salmo tshawytscha</name>
    <dbReference type="NCBI Taxonomy" id="74940"/>
    <lineage>
        <taxon>Eukaryota</taxon>
        <taxon>Metazoa</taxon>
        <taxon>Chordata</taxon>
        <taxon>Craniata</taxon>
        <taxon>Vertebrata</taxon>
        <taxon>Euteleostomi</taxon>
        <taxon>Actinopterygii</taxon>
        <taxon>Neopterygii</taxon>
        <taxon>Teleostei</taxon>
        <taxon>Protacanthopterygii</taxon>
        <taxon>Salmoniformes</taxon>
        <taxon>Salmonidae</taxon>
        <taxon>Salmoninae</taxon>
        <taxon>Oncorhynchus</taxon>
    </lineage>
</organism>
<keyword evidence="4" id="KW-0833">Ubl conjugation pathway</keyword>
<dbReference type="GO" id="GO:0043161">
    <property type="term" value="P:proteasome-mediated ubiquitin-dependent protein catabolic process"/>
    <property type="evidence" value="ECO:0007669"/>
    <property type="project" value="TreeGrafter"/>
</dbReference>
<dbReference type="GO" id="GO:0008270">
    <property type="term" value="F:zinc ion binding"/>
    <property type="evidence" value="ECO:0007669"/>
    <property type="project" value="UniProtKB-KW"/>
</dbReference>